<dbReference type="AlphaFoldDB" id="D1AV53"/>
<reference evidence="1 2" key="1">
    <citation type="journal article" date="2009" name="Stand. Genomic Sci.">
        <title>Complete genome sequence of Streptobacillus moniliformis type strain (9901T).</title>
        <authorList>
            <person name="Nolan M."/>
            <person name="Gronow S."/>
            <person name="Lapidus A."/>
            <person name="Ivanova N."/>
            <person name="Copeland A."/>
            <person name="Lucas S."/>
            <person name="Del Rio T.G."/>
            <person name="Chen F."/>
            <person name="Tice H."/>
            <person name="Pitluck S."/>
            <person name="Cheng J.F."/>
            <person name="Sims D."/>
            <person name="Meincke L."/>
            <person name="Bruce D."/>
            <person name="Goodwin L."/>
            <person name="Brettin T."/>
            <person name="Han C."/>
            <person name="Detter J.C."/>
            <person name="Ovchinikova G."/>
            <person name="Pati A."/>
            <person name="Mavromatis K."/>
            <person name="Mikhailova N."/>
            <person name="Chen A."/>
            <person name="Palaniappan K."/>
            <person name="Land M."/>
            <person name="Hauser L."/>
            <person name="Chang Y.J."/>
            <person name="Jeffries C.D."/>
            <person name="Rohde M."/>
            <person name="Sproer C."/>
            <person name="Goker M."/>
            <person name="Bristow J."/>
            <person name="Eisen J.A."/>
            <person name="Markowitz V."/>
            <person name="Hugenholtz P."/>
            <person name="Kyrpides N.C."/>
            <person name="Klenk H.P."/>
            <person name="Chain P."/>
        </authorList>
    </citation>
    <scope>NUCLEOTIDE SEQUENCE [LARGE SCALE GENOMIC DNA]</scope>
    <source>
        <strain evidence="2">ATCC 14647 / DSM 12112 / NCTC 10651 / 9901</strain>
    </source>
</reference>
<sequence>MELKIISKFCGMINGIEFNDENLYRSVEFLLEQIEYKFGEVYNNEFVDELKSTIYSMYFKYDDFDYFDLENKFYYCIQKVDKFNEIQFEYFGSDCEIEKLNENLLNGKYYNRNIHSMFNIE</sequence>
<accession>D1AV53</accession>
<dbReference type="EMBL" id="CP001779">
    <property type="protein sequence ID" value="ACZ01613.1"/>
    <property type="molecule type" value="Genomic_DNA"/>
</dbReference>
<name>D1AV53_STRM9</name>
<protein>
    <submittedName>
        <fullName evidence="1">Uncharacterized protein</fullName>
    </submittedName>
</protein>
<evidence type="ECO:0000313" key="1">
    <source>
        <dbReference type="EMBL" id="ACZ01613.1"/>
    </source>
</evidence>
<keyword evidence="2" id="KW-1185">Reference proteome</keyword>
<evidence type="ECO:0000313" key="2">
    <source>
        <dbReference type="Proteomes" id="UP000002072"/>
    </source>
</evidence>
<dbReference type="OrthoDB" id="88927at2"/>
<dbReference type="KEGG" id="smf:Smon_1158"/>
<dbReference type="RefSeq" id="WP_012859160.1">
    <property type="nucleotide sequence ID" value="NC_013515.1"/>
</dbReference>
<proteinExistence type="predicted"/>
<dbReference type="GeneID" id="29673057"/>
<dbReference type="Proteomes" id="UP000002072">
    <property type="component" value="Chromosome"/>
</dbReference>
<dbReference type="HOGENOM" id="CLU_144107_0_0_0"/>
<organism evidence="1 2">
    <name type="scientific">Streptobacillus moniliformis (strain ATCC 14647 / DSM 12112 / NCTC 10651 / 9901)</name>
    <dbReference type="NCBI Taxonomy" id="519441"/>
    <lineage>
        <taxon>Bacteria</taxon>
        <taxon>Fusobacteriati</taxon>
        <taxon>Fusobacteriota</taxon>
        <taxon>Fusobacteriia</taxon>
        <taxon>Fusobacteriales</taxon>
        <taxon>Leptotrichiaceae</taxon>
        <taxon>Streptobacillus</taxon>
    </lineage>
</organism>
<dbReference type="STRING" id="519441.Smon_1158"/>
<gene>
    <name evidence="1" type="ordered locus">Smon_1158</name>
</gene>